<evidence type="ECO:0000313" key="2">
    <source>
        <dbReference type="Proteomes" id="UP001416858"/>
    </source>
</evidence>
<name>A0ABP9VY25_9BACT</name>
<proteinExistence type="predicted"/>
<evidence type="ECO:0000313" key="1">
    <source>
        <dbReference type="EMBL" id="GAA5510032.1"/>
    </source>
</evidence>
<keyword evidence="2" id="KW-1185">Reference proteome</keyword>
<dbReference type="EMBL" id="BAABRO010000018">
    <property type="protein sequence ID" value="GAA5510032.1"/>
    <property type="molecule type" value="Genomic_DNA"/>
</dbReference>
<sequence>MHRDPLNLSHRINAGHLATAKKLIRKAQKLEDHAVREQLTQEAIDTIDGELIDIKVDRLILRPLVGCEKDKDLHLGLEKTVAGILGVTHQHMKISTHDDTLSVYAVFFGSYVFRRSIIIWLAQRAMKNKWSLVEHCDAI</sequence>
<organism evidence="1 2">
    <name type="scientific">Novipirellula caenicola</name>
    <dbReference type="NCBI Taxonomy" id="1536901"/>
    <lineage>
        <taxon>Bacteria</taxon>
        <taxon>Pseudomonadati</taxon>
        <taxon>Planctomycetota</taxon>
        <taxon>Planctomycetia</taxon>
        <taxon>Pirellulales</taxon>
        <taxon>Pirellulaceae</taxon>
        <taxon>Novipirellula</taxon>
    </lineage>
</organism>
<dbReference type="Proteomes" id="UP001416858">
    <property type="component" value="Unassembled WGS sequence"/>
</dbReference>
<protein>
    <submittedName>
        <fullName evidence="1">Uncharacterized protein</fullName>
    </submittedName>
</protein>
<accession>A0ABP9VY25</accession>
<reference evidence="1 2" key="1">
    <citation type="submission" date="2024-02" db="EMBL/GenBank/DDBJ databases">
        <title>Rhodopirellula caenicola NBRC 110016.</title>
        <authorList>
            <person name="Ichikawa N."/>
            <person name="Katano-Makiyama Y."/>
            <person name="Hidaka K."/>
        </authorList>
    </citation>
    <scope>NUCLEOTIDE SEQUENCE [LARGE SCALE GENOMIC DNA]</scope>
    <source>
        <strain evidence="1 2">NBRC 110016</strain>
    </source>
</reference>
<gene>
    <name evidence="1" type="ORF">Rcae01_05538</name>
</gene>
<comment type="caution">
    <text evidence="1">The sequence shown here is derived from an EMBL/GenBank/DDBJ whole genome shotgun (WGS) entry which is preliminary data.</text>
</comment>